<dbReference type="InterPro" id="IPR050168">
    <property type="entry name" value="AAA_ATPase_domain"/>
</dbReference>
<feature type="transmembrane region" description="Helical" evidence="1">
    <location>
        <begin position="1565"/>
        <end position="1585"/>
    </location>
</feature>
<evidence type="ECO:0000313" key="3">
    <source>
        <dbReference type="EMBL" id="BBE24833.1"/>
    </source>
</evidence>
<accession>A0A2Z6FBK8</accession>
<dbReference type="GO" id="GO:0008237">
    <property type="term" value="F:metallopeptidase activity"/>
    <property type="evidence" value="ECO:0007669"/>
    <property type="project" value="UniProtKB-KW"/>
</dbReference>
<name>A0A2Z6FBK8_9CHLO</name>
<dbReference type="GO" id="GO:0005524">
    <property type="term" value="F:ATP binding"/>
    <property type="evidence" value="ECO:0007669"/>
    <property type="project" value="InterPro"/>
</dbReference>
<proteinExistence type="predicted"/>
<geneLocation type="chloroplast" evidence="3"/>
<gene>
    <name evidence="3" type="primary">ftsH</name>
    <name evidence="3" type="ORF">Rsub_pt012</name>
</gene>
<keyword evidence="1" id="KW-0812">Transmembrane</keyword>
<dbReference type="Gene3D" id="1.10.8.60">
    <property type="match status" value="1"/>
</dbReference>
<reference evidence="3" key="1">
    <citation type="journal article" date="2018" name="Sci. Rep.">
        <title>Raphidocelis subcapitata (=Pseudokirchneriella subcapitata) provides an insight into genome evolution and environmental adaptations in the Sphaeropleales.</title>
        <authorList>
            <person name="Suzuki S."/>
            <person name="Yamaguchi H."/>
            <person name="Nakajima N."/>
            <person name="Kawachi M."/>
        </authorList>
    </citation>
    <scope>NUCLEOTIDE SEQUENCE</scope>
    <source>
        <strain evidence="3">NIES-35</strain>
    </source>
</reference>
<dbReference type="SMART" id="SM00382">
    <property type="entry name" value="AAA"/>
    <property type="match status" value="1"/>
</dbReference>
<keyword evidence="1" id="KW-0472">Membrane</keyword>
<keyword evidence="1" id="KW-1133">Transmembrane helix</keyword>
<keyword evidence="3" id="KW-0482">Metalloprotease</keyword>
<organism evidence="3">
    <name type="scientific">Raphidocelis subcapitata</name>
    <dbReference type="NCBI Taxonomy" id="307507"/>
    <lineage>
        <taxon>Eukaryota</taxon>
        <taxon>Viridiplantae</taxon>
        <taxon>Chlorophyta</taxon>
        <taxon>core chlorophytes</taxon>
        <taxon>Chlorophyceae</taxon>
        <taxon>CS clade</taxon>
        <taxon>Sphaeropleales</taxon>
        <taxon>Selenastraceae</taxon>
        <taxon>Raphidocelis</taxon>
    </lineage>
</organism>
<dbReference type="GO" id="GO:0016887">
    <property type="term" value="F:ATP hydrolysis activity"/>
    <property type="evidence" value="ECO:0007669"/>
    <property type="project" value="InterPro"/>
</dbReference>
<dbReference type="Gene3D" id="3.40.50.300">
    <property type="entry name" value="P-loop containing nucleotide triphosphate hydrolases"/>
    <property type="match status" value="2"/>
</dbReference>
<dbReference type="InterPro" id="IPR003959">
    <property type="entry name" value="ATPase_AAA_core"/>
</dbReference>
<evidence type="ECO:0000259" key="2">
    <source>
        <dbReference type="SMART" id="SM00382"/>
    </source>
</evidence>
<feature type="domain" description="AAA+ ATPase" evidence="2">
    <location>
        <begin position="2208"/>
        <end position="2534"/>
    </location>
</feature>
<keyword evidence="3" id="KW-0645">Protease</keyword>
<dbReference type="InterPro" id="IPR027417">
    <property type="entry name" value="P-loop_NTPase"/>
</dbReference>
<keyword evidence="3" id="KW-0934">Plastid</keyword>
<sequence length="3014" mass="354276">MNLKNQLPKRFSKKNLLLQQDLEGFLSWRQKQEKNFESMSRKQTDYSVNSFTNNNKNLYKPIRFNFFKTLGANELFFLNFFSTNKPFMKFWFFPLLGVVFLTLLNSQDKHSNSVEKYPNSKASLFVKNDFLSPISSLNLDSLENRSLSSSSRVFLGPEGTYSYKNSKTSFNNKTRSLNEIEQMCSFYLKQTTTKLNPFSQDSLQTENVRDFIFNKMWFEPVRLRNSHFDWIWYSLKIPNQTLSKKLSFKNNQVFSQKLKNMDWVWEPKEIGDSFDSKSMAALNRPNIAYIEASLFLDNWVKRASFLTAFEMTQNKLDRIEISDLILNDFEKTKGVTKSSRLISHLFSLFNFIQQNQSIIKNIDFKINSLGTIKANFVNDFKENCLKKYQTDFLKLWFKHYLQNQNLNVKIDSKNESMRKNRVRFLKQNTSKTGFSIDKLFKETIFLNKYQSQEQKKVFTQFQKLNILKINLLKFRKVKPSLHPNFDLIDQKLYSKTYELMLLKNWNLMLKPGMKSCLLLPVKGSHRPTTAMLERAKLRPEGNLMNDQKDIQYVTSLKDLEQVLDELKVYRRFSQLSSRIFGLQREFKENSLAQLAKFEKSRFIFSYNNPILKGCSILPVSQSRSRSRTTSASRPTDVVRERSSASFAMALSQADVLSFSILKNDFNRLQNKEFEILKKQLILKPQYRLKQSLFSNSKDFFVTPVFVDDVVRHQIDKTVNEQANSKANKTLLGFCQQSLAQFLSFSELLDRNFLKNFQNLTPVNKDFLKTELLNLKQKKVFISKSFKLENRKTFILTDSTMAEKSAINRTKKFYQRNGMKQKLNWTPDLVGFSGDRRKTEKIFRTYNSIKFPKPQNRSKFLQILNNTSKLNYPEGTIEKKRRVTFELSLLRKILTQFKQKIQQKRIFEHSKFNNFTYQEITQNHLVLKKPTLLYLNQLLVKRDQNPGSTNKMLNSIKLSKNLIRLNFLKKADFLNNSFESIRFESQKRLEKKRRLKKLKLENRRRKKRKRFYPRPSALRFQLHASFIKNRYHPFRKIHFLAKSPKTRPQILNEDSSQMNVSEHFFKDSLNPQLKDNFFIEKNSTKKLIYKQSFNEKIYRLKKQRWGNVLTNVSEKDLFQRMVLGLNQHTYHHSEFYKISNDILADFEKLCWKSYWLRSNIKPYIHRVQNNLKRIKLFEHLKSDNSAFNFLFEQSTKSITDSRRESLGFLKKRPGKKTRFRQVSSYPNVKATLETGWNNLDTTNFFKILEKKTEYDTLIYQRLRDQIKNVKSQLNVNGENQARSYKTGRQKFEVAFNTNPFSTLSSFRKTVFDPAINNLPFFSLSNDNLIKPFGDMPTLRILWACHQTNLLTYHDTNFLKTLWSTYKYREQLKSNKTRKFLLKIFNIYGNWTSSTELHKNLKTMTQTKTNFISQKTQTLLGPINGENSSSFKTRLRKIKFRLQAKPLFQKTEQEQAPPIWFETPLQGKLQKSMGHFWWSTKQKNNIETPFPVFFSTPSSFLDLNQYLFSRNTFNFKPIYDYSLFQFDDFDFNQSFVFTAFWFSCLFLHLSLFFALIRIPEIRNLLKFQLLILSKLGNTYLTAIFWIYKLLSTYKNKLTRFAQQSTFLSALSRSEARGLRRSARTSARGKPGKALTAIKYETAMVSNKPQTESIFQRNQKGSQVQRSSSVLSLISKRLMSDPEVRFKIRQTLDRSLVTNFRCRLFFTFIEIYLVETKKQKLEPFIGLGKKSSFLLFSVRDCFYQEVRQKSWKSSFIKDKSITQAKNYIYSFFNGWQWYVSNQKSASILNQTKTKLLKPFISDAEQWVGNFLQHKKNGFSFWKDSNIQFQSMLSLLILYSTKIFVHMFYLSFIIFYKVLFSIVDCLESFLLVFYKFFEKPAELMVTWIADFFLVEWSSDLINYVPDAFDRDISISFFKFSRSSRLVLPVPFAFFLQRMLLSSSEIFYRWLLKPDSDLIIRQKKGIVFWDIWSEILILAAEQYKMNLSSLSTIKEEQELLIENLLRDKIVSEQSFEKSNSVSFDLPTTSILERSKSFLPTPKQSFFTSHRWIQSFEKLEPLLRFLKTHPSTPNYAARTMSYSTKTFANPRKQLSFQLFGQFHNIDLSILDSQLPIKSNTAVRQNFVRGRDSNDKNPARQADEVIFDWIKSETSQRWSVNQALTTQGRDTDLFMDINPPKSFLHVGFLKNYLAPQEILGSLVCEIYSGQFPMKISKNILIVGAPGRAKSFFIQALAGETESKIVIDNGHRYTFVNGGVPVGMKLLREVFDSIALHTPCLFLLEDIHVIGERRPMLISDDEISKSKTDTFGAEQEEVHEKDRSVYQLSRHALSHYNRPYKGDFSLSIPTNHFCYDLFLGVSPTRKRLSHSTAQTPLPLTTIEQNLAGQQKTEKDSFFRGSLTQNFQQSNLLISFLQLSIDQVFAPPITSPFNILLMKEQKKLKPKKIVKEMPWSGFSHDQLMLLSKTSYSIRVKVAMLAELSMTNLSMKLDMITDLLVIIDSVRSNRGFVVFATTHLPALLDPALRRPGRLDETISLPILPNLMSRFEIFKLRTSFHDEPFDFFDYSLLTSSTNENEIEEFISKGMLLLLNTKRTNKKRTASIFYSNFVKDYSIYSLSQAFRSVLFPNSVFVNAFRSVKSLDLKTTKNCSNRSENQLSQVFPTVLFSSNDKLPYLSLTYSKAGRFLIEALLLFDHSIYSTEFFQSSKVSESFKVEESAFKMLYSSQSERTNTFLKLFAGKMSEFFVFNSSQSLLKKSKNKITDRACLLNPSQGGLFDTLNTSDTYWKSALSFLDSFFQKRYLHNKNLIASKLLFFENCNTLRQPPSPPNSAILMPAKKFENYKRTLRDFTQKPIFTINEKIQSHQQQRFLKLLYKVPLKSSFRTISNSNSMSQFSSSENFSKVETTTFYSSFKELGYLDLITLKPSSISSFYKNRFLIRHRFSFLNQWWNGQLAEHNIETTYLSHVDWRSMFVPSIGDLIIDFPDAEQYYNPRSRRWFLQSSSWSYWFDFEQEFRTSIYQH</sequence>
<keyword evidence="3" id="KW-0150">Chloroplast</keyword>
<dbReference type="EMBL" id="AP018038">
    <property type="protein sequence ID" value="BBE24833.1"/>
    <property type="molecule type" value="Genomic_DNA"/>
</dbReference>
<feature type="transmembrane region" description="Helical" evidence="1">
    <location>
        <begin position="1533"/>
        <end position="1553"/>
    </location>
</feature>
<dbReference type="InterPro" id="IPR003593">
    <property type="entry name" value="AAA+_ATPase"/>
</dbReference>
<evidence type="ECO:0000256" key="1">
    <source>
        <dbReference type="SAM" id="Phobius"/>
    </source>
</evidence>
<dbReference type="SUPFAM" id="SSF52540">
    <property type="entry name" value="P-loop containing nucleoside triphosphate hydrolases"/>
    <property type="match status" value="1"/>
</dbReference>
<dbReference type="Pfam" id="PF00004">
    <property type="entry name" value="AAA"/>
    <property type="match status" value="1"/>
</dbReference>
<dbReference type="PANTHER" id="PTHR23077">
    <property type="entry name" value="AAA-FAMILY ATPASE"/>
    <property type="match status" value="1"/>
</dbReference>
<dbReference type="PANTHER" id="PTHR23077:SF117">
    <property type="entry name" value="AAA+ ATPASE DOMAIN-CONTAINING PROTEIN"/>
    <property type="match status" value="1"/>
</dbReference>
<protein>
    <submittedName>
        <fullName evidence="3">ATP-dependent zinc metalloprotease FtsH</fullName>
    </submittedName>
</protein>
<keyword evidence="3" id="KW-0378">Hydrolase</keyword>
<dbReference type="GO" id="GO:0006508">
    <property type="term" value="P:proteolysis"/>
    <property type="evidence" value="ECO:0007669"/>
    <property type="project" value="UniProtKB-KW"/>
</dbReference>